<proteinExistence type="predicted"/>
<accession>A0ABS6XAR1</accession>
<dbReference type="Proteomes" id="UP000774935">
    <property type="component" value="Unassembled WGS sequence"/>
</dbReference>
<organism evidence="1 2">
    <name type="scientific">Pontibacter populi</name>
    <dbReference type="NCBI Taxonomy" id="890055"/>
    <lineage>
        <taxon>Bacteria</taxon>
        <taxon>Pseudomonadati</taxon>
        <taxon>Bacteroidota</taxon>
        <taxon>Cytophagia</taxon>
        <taxon>Cytophagales</taxon>
        <taxon>Hymenobacteraceae</taxon>
        <taxon>Pontibacter</taxon>
    </lineage>
</organism>
<sequence length="288" mass="33486">MNQELWYFLISGDADEESGMYGNFYAYGEHLGDALQNTFIAAMLEDFSNANVVEASLLDSFEVIEDKDELLQLSDSVYMRNTTYTYPLNDLDREFIPPIGIVKATGEDEYDYDLISEQFVAYGQDENGIFELELVVGKEKLTQTFLKALDFLPVVDGFWMYMQDHWENGEMELWYALHLTEKEQIVDLLMNQKVNTIKNGYVKLVVHSSTEETNLTLDDHKKIQLHTKSEDVFQSFIEQVTSLGYEQTREFYNLEFGFHHWHYRPANSLTREGLISFLQATGFEKVNI</sequence>
<protein>
    <submittedName>
        <fullName evidence="1">Uncharacterized protein</fullName>
    </submittedName>
</protein>
<dbReference type="RefSeq" id="WP_199109494.1">
    <property type="nucleotide sequence ID" value="NZ_JAHWXQ010000002.1"/>
</dbReference>
<keyword evidence="2" id="KW-1185">Reference proteome</keyword>
<name>A0ABS6XAR1_9BACT</name>
<comment type="caution">
    <text evidence="1">The sequence shown here is derived from an EMBL/GenBank/DDBJ whole genome shotgun (WGS) entry which is preliminary data.</text>
</comment>
<reference evidence="1 2" key="1">
    <citation type="submission" date="2021-07" db="EMBL/GenBank/DDBJ databases">
        <authorList>
            <person name="Kim M.K."/>
        </authorList>
    </citation>
    <scope>NUCLEOTIDE SEQUENCE [LARGE SCALE GENOMIC DNA]</scope>
    <source>
        <strain evidence="1 2">HLY7-15</strain>
    </source>
</reference>
<gene>
    <name evidence="1" type="ORF">KYK27_07900</name>
</gene>
<evidence type="ECO:0000313" key="2">
    <source>
        <dbReference type="Proteomes" id="UP000774935"/>
    </source>
</evidence>
<evidence type="ECO:0000313" key="1">
    <source>
        <dbReference type="EMBL" id="MBW3364961.1"/>
    </source>
</evidence>
<dbReference type="EMBL" id="JAHWXQ010000002">
    <property type="protein sequence ID" value="MBW3364961.1"/>
    <property type="molecule type" value="Genomic_DNA"/>
</dbReference>